<dbReference type="OrthoDB" id="2399498at2759"/>
<dbReference type="InterPro" id="IPR055130">
    <property type="entry name" value="PreP_C"/>
</dbReference>
<dbReference type="GO" id="GO:0046872">
    <property type="term" value="F:metal ion binding"/>
    <property type="evidence" value="ECO:0007669"/>
    <property type="project" value="InterPro"/>
</dbReference>
<gene>
    <name evidence="2" type="ORF">AMORRO_LOCUS14709</name>
</gene>
<evidence type="ECO:0000259" key="1">
    <source>
        <dbReference type="Pfam" id="PF22516"/>
    </source>
</evidence>
<dbReference type="AlphaFoldDB" id="A0A9N9ILS3"/>
<dbReference type="EMBL" id="CAJVPV010030507">
    <property type="protein sequence ID" value="CAG8740938.1"/>
    <property type="molecule type" value="Genomic_DNA"/>
</dbReference>
<dbReference type="Proteomes" id="UP000789342">
    <property type="component" value="Unassembled WGS sequence"/>
</dbReference>
<dbReference type="SUPFAM" id="SSF63411">
    <property type="entry name" value="LuxS/MPP-like metallohydrolase"/>
    <property type="match status" value="2"/>
</dbReference>
<evidence type="ECO:0000313" key="3">
    <source>
        <dbReference type="Proteomes" id="UP000789342"/>
    </source>
</evidence>
<dbReference type="FunFam" id="3.30.830.10:FF:000013">
    <property type="entry name" value="Mitochondrial presequence protease"/>
    <property type="match status" value="1"/>
</dbReference>
<reference evidence="2" key="1">
    <citation type="submission" date="2021-06" db="EMBL/GenBank/DDBJ databases">
        <authorList>
            <person name="Kallberg Y."/>
            <person name="Tangrot J."/>
            <person name="Rosling A."/>
        </authorList>
    </citation>
    <scope>NUCLEOTIDE SEQUENCE</scope>
    <source>
        <strain evidence="2">CL551</strain>
    </source>
</reference>
<feature type="non-terminal residue" evidence="2">
    <location>
        <position position="295"/>
    </location>
</feature>
<dbReference type="PANTHER" id="PTHR43016:SF13">
    <property type="entry name" value="PRESEQUENCE PROTEASE, MITOCHONDRIAL"/>
    <property type="match status" value="1"/>
</dbReference>
<feature type="domain" description="Presequence protease mitochondrial-type C-terminal" evidence="1">
    <location>
        <begin position="127"/>
        <end position="263"/>
    </location>
</feature>
<dbReference type="InterPro" id="IPR011249">
    <property type="entry name" value="Metalloenz_LuxS/M16"/>
</dbReference>
<dbReference type="Gene3D" id="3.30.830.10">
    <property type="entry name" value="Metalloenzyme, LuxS/M16 peptidase-like"/>
    <property type="match status" value="1"/>
</dbReference>
<name>A0A9N9ILS3_9GLOM</name>
<proteinExistence type="predicted"/>
<dbReference type="GO" id="GO:0016485">
    <property type="term" value="P:protein processing"/>
    <property type="evidence" value="ECO:0007669"/>
    <property type="project" value="TreeGrafter"/>
</dbReference>
<dbReference type="GO" id="GO:0005759">
    <property type="term" value="C:mitochondrial matrix"/>
    <property type="evidence" value="ECO:0007669"/>
    <property type="project" value="TreeGrafter"/>
</dbReference>
<sequence length="295" mass="33903">SFAASRIVPAMKIHEIYKGMTQVHFMNTLALTNDFQSIANKLKEISPYVLSKSSVRAAITCDHETVESNEDALSKLLKELPERESRPLEQSEFQIKNEKAFFPLPFSVNFSAECFKGVPYTHPDGAKLQILSSLMRTHYLHREIREKNGAYGGGATYSSTSGIFSFFSYRDPKALETLETYRQSIDWVLKRKFTQQEIDEAKLSIFQGIDAPISVSQEGMVYFTDRISDDLRQKRREQLLAVTEDDVKYAAITYLKQHETKKDYSIAIIGEENEEIEKNNEYNVYRMKIDEANES</sequence>
<dbReference type="PANTHER" id="PTHR43016">
    <property type="entry name" value="PRESEQUENCE PROTEASE"/>
    <property type="match status" value="1"/>
</dbReference>
<dbReference type="GO" id="GO:0004222">
    <property type="term" value="F:metalloendopeptidase activity"/>
    <property type="evidence" value="ECO:0007669"/>
    <property type="project" value="TreeGrafter"/>
</dbReference>
<keyword evidence="3" id="KW-1185">Reference proteome</keyword>
<comment type="caution">
    <text evidence="2">The sequence shown here is derived from an EMBL/GenBank/DDBJ whole genome shotgun (WGS) entry which is preliminary data.</text>
</comment>
<evidence type="ECO:0000313" key="2">
    <source>
        <dbReference type="EMBL" id="CAG8740938.1"/>
    </source>
</evidence>
<organism evidence="2 3">
    <name type="scientific">Acaulospora morrowiae</name>
    <dbReference type="NCBI Taxonomy" id="94023"/>
    <lineage>
        <taxon>Eukaryota</taxon>
        <taxon>Fungi</taxon>
        <taxon>Fungi incertae sedis</taxon>
        <taxon>Mucoromycota</taxon>
        <taxon>Glomeromycotina</taxon>
        <taxon>Glomeromycetes</taxon>
        <taxon>Diversisporales</taxon>
        <taxon>Acaulosporaceae</taxon>
        <taxon>Acaulospora</taxon>
    </lineage>
</organism>
<dbReference type="Pfam" id="PF22516">
    <property type="entry name" value="PreP_C"/>
    <property type="match status" value="1"/>
</dbReference>
<accession>A0A9N9ILS3</accession>
<protein>
    <submittedName>
        <fullName evidence="2">7773_t:CDS:1</fullName>
    </submittedName>
</protein>